<evidence type="ECO:0000313" key="2">
    <source>
        <dbReference type="Proteomes" id="UP000198525"/>
    </source>
</evidence>
<dbReference type="AlphaFoldDB" id="A0A1G8R1F2"/>
<gene>
    <name evidence="1" type="ORF">SAMN04487954_10360</name>
</gene>
<evidence type="ECO:0000313" key="1">
    <source>
        <dbReference type="EMBL" id="SDJ10804.1"/>
    </source>
</evidence>
<sequence length="81" mass="9057">MRVETFTGLVYDEADPQCLCHLFTSQGKAYGFIQAIDTGFDGQQRYPARYWGEYCHDAPEASIHRILSSGGKWPQLPGGES</sequence>
<dbReference type="EMBL" id="FNES01000003">
    <property type="protein sequence ID" value="SDJ10804.1"/>
    <property type="molecule type" value="Genomic_DNA"/>
</dbReference>
<dbReference type="Proteomes" id="UP000198525">
    <property type="component" value="Unassembled WGS sequence"/>
</dbReference>
<reference evidence="1 2" key="1">
    <citation type="submission" date="2016-10" db="EMBL/GenBank/DDBJ databases">
        <authorList>
            <person name="de Groot N.N."/>
        </authorList>
    </citation>
    <scope>NUCLEOTIDE SEQUENCE [LARGE SCALE GENOMIC DNA]</scope>
    <source>
        <strain evidence="1 2">CGMCC 1.6133</strain>
    </source>
</reference>
<dbReference type="OrthoDB" id="5917820at2"/>
<name>A0A1G8R1F2_9GAMM</name>
<dbReference type="STRING" id="376427.SAMN04487954_10360"/>
<organism evidence="1 2">
    <name type="scientific">Billgrantia gudaonensis</name>
    <dbReference type="NCBI Taxonomy" id="376427"/>
    <lineage>
        <taxon>Bacteria</taxon>
        <taxon>Pseudomonadati</taxon>
        <taxon>Pseudomonadota</taxon>
        <taxon>Gammaproteobacteria</taxon>
        <taxon>Oceanospirillales</taxon>
        <taxon>Halomonadaceae</taxon>
        <taxon>Billgrantia</taxon>
    </lineage>
</organism>
<protein>
    <submittedName>
        <fullName evidence="1">Uncharacterized protein</fullName>
    </submittedName>
</protein>
<proteinExistence type="predicted"/>
<keyword evidence="2" id="KW-1185">Reference proteome</keyword>
<accession>A0A1G8R1F2</accession>
<dbReference type="RefSeq" id="WP_089683489.1">
    <property type="nucleotide sequence ID" value="NZ_FNES01000003.1"/>
</dbReference>